<proteinExistence type="predicted"/>
<dbReference type="AlphaFoldDB" id="A0A7W7WTJ6"/>
<keyword evidence="3" id="KW-1185">Reference proteome</keyword>
<organism evidence="2 3">
    <name type="scientific">Saccharothrix violaceirubra</name>
    <dbReference type="NCBI Taxonomy" id="413306"/>
    <lineage>
        <taxon>Bacteria</taxon>
        <taxon>Bacillati</taxon>
        <taxon>Actinomycetota</taxon>
        <taxon>Actinomycetes</taxon>
        <taxon>Pseudonocardiales</taxon>
        <taxon>Pseudonocardiaceae</taxon>
        <taxon>Saccharothrix</taxon>
    </lineage>
</organism>
<keyword evidence="1" id="KW-0812">Transmembrane</keyword>
<comment type="caution">
    <text evidence="2">The sequence shown here is derived from an EMBL/GenBank/DDBJ whole genome shotgun (WGS) entry which is preliminary data.</text>
</comment>
<accession>A0A7W7WTJ6</accession>
<evidence type="ECO:0000313" key="3">
    <source>
        <dbReference type="Proteomes" id="UP000542674"/>
    </source>
</evidence>
<evidence type="ECO:0000256" key="1">
    <source>
        <dbReference type="SAM" id="Phobius"/>
    </source>
</evidence>
<keyword evidence="1" id="KW-1133">Transmembrane helix</keyword>
<dbReference type="EMBL" id="JACHJS010000001">
    <property type="protein sequence ID" value="MBB4962777.1"/>
    <property type="molecule type" value="Genomic_DNA"/>
</dbReference>
<dbReference type="Proteomes" id="UP000542674">
    <property type="component" value="Unassembled WGS sequence"/>
</dbReference>
<gene>
    <name evidence="2" type="ORF">F4559_000136</name>
</gene>
<keyword evidence="1" id="KW-0472">Membrane</keyword>
<protein>
    <submittedName>
        <fullName evidence="2">Uncharacterized protein</fullName>
    </submittedName>
</protein>
<feature type="transmembrane region" description="Helical" evidence="1">
    <location>
        <begin position="58"/>
        <end position="80"/>
    </location>
</feature>
<evidence type="ECO:0000313" key="2">
    <source>
        <dbReference type="EMBL" id="MBB4962777.1"/>
    </source>
</evidence>
<dbReference type="RefSeq" id="WP_184665655.1">
    <property type="nucleotide sequence ID" value="NZ_BAABAI010000042.1"/>
</dbReference>
<sequence length="100" mass="10853">MTTVEPALHQPKRTLIAGAEVIVVVLLGFAVVWCWQRGVRHLSFPVADHAPLESTRYLGNWIGAAIALSTVAGVLVLDAVRQTVLGVRTRGRRKAEPADM</sequence>
<feature type="transmembrane region" description="Helical" evidence="1">
    <location>
        <begin position="15"/>
        <end position="38"/>
    </location>
</feature>
<name>A0A7W7WTJ6_9PSEU</name>
<reference evidence="2 3" key="1">
    <citation type="submission" date="2020-08" db="EMBL/GenBank/DDBJ databases">
        <title>Sequencing the genomes of 1000 actinobacteria strains.</title>
        <authorList>
            <person name="Klenk H.-P."/>
        </authorList>
    </citation>
    <scope>NUCLEOTIDE SEQUENCE [LARGE SCALE GENOMIC DNA]</scope>
    <source>
        <strain evidence="2 3">DSM 45084</strain>
    </source>
</reference>